<comment type="caution">
    <text evidence="1">The sequence shown here is derived from an EMBL/GenBank/DDBJ whole genome shotgun (WGS) entry which is preliminary data.</text>
</comment>
<dbReference type="Proteomes" id="UP000682733">
    <property type="component" value="Unassembled WGS sequence"/>
</dbReference>
<gene>
    <name evidence="1" type="ORF">GPM918_LOCUS2440</name>
    <name evidence="2" type="ORF">OVA965_LOCUS43052</name>
    <name evidence="3" type="ORF">SRO942_LOCUS2440</name>
    <name evidence="4" type="ORF">TMI583_LOCUS45174</name>
</gene>
<dbReference type="Proteomes" id="UP000677228">
    <property type="component" value="Unassembled WGS sequence"/>
</dbReference>
<protein>
    <submittedName>
        <fullName evidence="1">Uncharacterized protein</fullName>
    </submittedName>
</protein>
<dbReference type="EMBL" id="CAJOBA010079900">
    <property type="protein sequence ID" value="CAF4436621.1"/>
    <property type="molecule type" value="Genomic_DNA"/>
</dbReference>
<evidence type="ECO:0000313" key="2">
    <source>
        <dbReference type="EMBL" id="CAF1618536.1"/>
    </source>
</evidence>
<organism evidence="1 5">
    <name type="scientific">Didymodactylos carnosus</name>
    <dbReference type="NCBI Taxonomy" id="1234261"/>
    <lineage>
        <taxon>Eukaryota</taxon>
        <taxon>Metazoa</taxon>
        <taxon>Spiralia</taxon>
        <taxon>Gnathifera</taxon>
        <taxon>Rotifera</taxon>
        <taxon>Eurotatoria</taxon>
        <taxon>Bdelloidea</taxon>
        <taxon>Philodinida</taxon>
        <taxon>Philodinidae</taxon>
        <taxon>Didymodactylos</taxon>
    </lineage>
</organism>
<dbReference type="AlphaFoldDB" id="A0A813RCE3"/>
<evidence type="ECO:0000313" key="4">
    <source>
        <dbReference type="EMBL" id="CAF4436621.1"/>
    </source>
</evidence>
<proteinExistence type="predicted"/>
<reference evidence="1" key="1">
    <citation type="submission" date="2021-02" db="EMBL/GenBank/DDBJ databases">
        <authorList>
            <person name="Nowell W R."/>
        </authorList>
    </citation>
    <scope>NUCLEOTIDE SEQUENCE</scope>
</reference>
<evidence type="ECO:0000313" key="5">
    <source>
        <dbReference type="Proteomes" id="UP000663829"/>
    </source>
</evidence>
<keyword evidence="5" id="KW-1185">Reference proteome</keyword>
<accession>A0A813RCE3</accession>
<dbReference type="Proteomes" id="UP000681722">
    <property type="component" value="Unassembled WGS sequence"/>
</dbReference>
<evidence type="ECO:0000313" key="1">
    <source>
        <dbReference type="EMBL" id="CAF0780553.1"/>
    </source>
</evidence>
<dbReference type="EMBL" id="CAJNOQ010000271">
    <property type="protein sequence ID" value="CAF0780553.1"/>
    <property type="molecule type" value="Genomic_DNA"/>
</dbReference>
<dbReference type="EMBL" id="CAJOBC010000271">
    <property type="protein sequence ID" value="CAF3563705.1"/>
    <property type="molecule type" value="Genomic_DNA"/>
</dbReference>
<dbReference type="Proteomes" id="UP000663829">
    <property type="component" value="Unassembled WGS sequence"/>
</dbReference>
<evidence type="ECO:0000313" key="3">
    <source>
        <dbReference type="EMBL" id="CAF3563705.1"/>
    </source>
</evidence>
<name>A0A813RCE3_9BILA</name>
<dbReference type="OrthoDB" id="10025950at2759"/>
<dbReference type="EMBL" id="CAJNOK010055186">
    <property type="protein sequence ID" value="CAF1618536.1"/>
    <property type="molecule type" value="Genomic_DNA"/>
</dbReference>
<sequence>MGNPDESSSVDAFIVPQIADDSSYDQDNTDDIDNSNEQLYRWILEIPRIKENHLLSSPYSKRSSSSPPQKKFRPHWSPLVAAYKRCGELIRDKREKCFKNAVQMLFVHKLKK</sequence>